<dbReference type="Proteomes" id="UP000249757">
    <property type="component" value="Unassembled WGS sequence"/>
</dbReference>
<name>A0A2W1GJW3_9PLEO</name>
<reference evidence="4" key="3">
    <citation type="journal article" date="2022" name="bioRxiv">
        <title>A global pangenome for the wheat fungal pathogen Pyrenophora tritici-repentis and prediction of effector protein structural homology.</title>
        <authorList>
            <person name="Moolhuijzen P."/>
            <person name="See P.T."/>
            <person name="Shi G."/>
            <person name="Powell H.R."/>
            <person name="Cockram J."/>
            <person name="Jorgensen L.N."/>
            <person name="Benslimane H."/>
            <person name="Strelkov S.E."/>
            <person name="Turner J."/>
            <person name="Liu Z."/>
            <person name="Moffat C.S."/>
        </authorList>
    </citation>
    <scope>NUCLEOTIDE SEQUENCE</scope>
    <source>
        <strain evidence="4">86-124</strain>
    </source>
</reference>
<dbReference type="OrthoDB" id="3695449at2759"/>
<feature type="transmembrane region" description="Helical" evidence="1">
    <location>
        <begin position="138"/>
        <end position="158"/>
    </location>
</feature>
<accession>A0A2W1GJW3</accession>
<keyword evidence="5" id="KW-1185">Reference proteome</keyword>
<gene>
    <name evidence="4" type="ORF">Ptr86124_009107</name>
    <name evidence="3" type="ORF">PtrM4_125580</name>
</gene>
<keyword evidence="1" id="KW-0472">Membrane</keyword>
<evidence type="ECO:0000313" key="3">
    <source>
        <dbReference type="EMBL" id="KAF7567945.1"/>
    </source>
</evidence>
<evidence type="ECO:0000256" key="1">
    <source>
        <dbReference type="SAM" id="Phobius"/>
    </source>
</evidence>
<dbReference type="PANTHER" id="PTHR35395:SF1">
    <property type="entry name" value="DUF6536 DOMAIN-CONTAINING PROTEIN"/>
    <property type="match status" value="1"/>
</dbReference>
<feature type="transmembrane region" description="Helical" evidence="1">
    <location>
        <begin position="197"/>
        <end position="214"/>
    </location>
</feature>
<dbReference type="Pfam" id="PF20163">
    <property type="entry name" value="DUF6536"/>
    <property type="match status" value="1"/>
</dbReference>
<organism evidence="4 5">
    <name type="scientific">Pyrenophora tritici-repentis</name>
    <dbReference type="NCBI Taxonomy" id="45151"/>
    <lineage>
        <taxon>Eukaryota</taxon>
        <taxon>Fungi</taxon>
        <taxon>Dikarya</taxon>
        <taxon>Ascomycota</taxon>
        <taxon>Pezizomycotina</taxon>
        <taxon>Dothideomycetes</taxon>
        <taxon>Pleosporomycetidae</taxon>
        <taxon>Pleosporales</taxon>
        <taxon>Pleosporineae</taxon>
        <taxon>Pleosporaceae</taxon>
        <taxon>Pyrenophora</taxon>
    </lineage>
</organism>
<dbReference type="EMBL" id="NRDI02000012">
    <property type="protein sequence ID" value="KAI1512267.1"/>
    <property type="molecule type" value="Genomic_DNA"/>
</dbReference>
<reference evidence="3" key="1">
    <citation type="journal article" date="2018" name="BMC Genomics">
        <title>Comparative genomics of the wheat fungal pathogen Pyrenophora tritici-repentis reveals chromosomal variations and genome plasticity.</title>
        <authorList>
            <person name="Moolhuijzen P."/>
            <person name="See P.T."/>
            <person name="Hane J.K."/>
            <person name="Shi G."/>
            <person name="Liu Z."/>
            <person name="Oliver R.P."/>
            <person name="Moffat C.S."/>
        </authorList>
    </citation>
    <scope>NUCLEOTIDE SEQUENCE [LARGE SCALE GENOMIC DNA]</scope>
    <source>
        <strain evidence="3">M4</strain>
    </source>
</reference>
<proteinExistence type="predicted"/>
<dbReference type="InterPro" id="IPR046623">
    <property type="entry name" value="DUF6536"/>
</dbReference>
<dbReference type="PANTHER" id="PTHR35395">
    <property type="entry name" value="DUF6536 DOMAIN-CONTAINING PROTEIN"/>
    <property type="match status" value="1"/>
</dbReference>
<dbReference type="AlphaFoldDB" id="A0A2W1GJW3"/>
<evidence type="ECO:0000313" key="4">
    <source>
        <dbReference type="EMBL" id="KAI1512267.1"/>
    </source>
</evidence>
<protein>
    <recommendedName>
        <fullName evidence="2">DUF6536 domain-containing protein</fullName>
    </recommendedName>
</protein>
<comment type="caution">
    <text evidence="4">The sequence shown here is derived from an EMBL/GenBank/DDBJ whole genome shotgun (WGS) entry which is preliminary data.</text>
</comment>
<dbReference type="EMBL" id="NQIK02000007">
    <property type="protein sequence ID" value="KAF7567945.1"/>
    <property type="molecule type" value="Genomic_DNA"/>
</dbReference>
<reference evidence="4" key="2">
    <citation type="submission" date="2021-05" db="EMBL/GenBank/DDBJ databases">
        <authorList>
            <person name="Moolhuijzen P.M."/>
            <person name="Moffat C.S."/>
        </authorList>
    </citation>
    <scope>NUCLEOTIDE SEQUENCE</scope>
    <source>
        <strain evidence="4">86-124</strain>
    </source>
</reference>
<sequence>MREALLQEPEIIELETLDNPPKHAFVPLLRRESAASTVSHTSSQHEKNYRRFIKRILGYISTLLGSLGSNIREKIRRSRFYGWRMGLLIGSCTTAFVLCCNITAVLVAGIRDDKTSDTIKVITVMTGSSTAISRWSTFFHFLINVLSTLLLGASNYTMQVLASPTRSDIDVAHAKGLWLDVGLLSVRNLRFLPRGRIALSLMLGLSSIPLHLFYNAALFQITVANQYDIHAISIGSEDWAKISSRDNVRNLTNDQWMEIYATPYLSGYDDLYLVIDRLAFEPFQNVTTGSNVDHLPLNIRNSSNEAIRNFTNGAMPWSNYTMFAGYALRDNKSSGAWPYNARVAYGLSNISNVESRIQISQDFMIIVICFNFAKLVIILWVLIADKSEYLVTLGDAAASFLERPDSSTVGKCMLGKEEHLFQLGYRIAKNLDSQNQGRFQQRLLGAWLPDRLRHSASLSEDRQLLLAIM</sequence>
<feature type="transmembrane region" description="Helical" evidence="1">
    <location>
        <begin position="363"/>
        <end position="383"/>
    </location>
</feature>
<dbReference type="Proteomes" id="UP000245464">
    <property type="component" value="Chromosome 7"/>
</dbReference>
<keyword evidence="1" id="KW-0812">Transmembrane</keyword>
<evidence type="ECO:0000259" key="2">
    <source>
        <dbReference type="Pfam" id="PF20163"/>
    </source>
</evidence>
<feature type="domain" description="DUF6536" evidence="2">
    <location>
        <begin position="83"/>
        <end position="232"/>
    </location>
</feature>
<feature type="transmembrane region" description="Helical" evidence="1">
    <location>
        <begin position="83"/>
        <end position="110"/>
    </location>
</feature>
<keyword evidence="1" id="KW-1133">Transmembrane helix</keyword>
<evidence type="ECO:0000313" key="5">
    <source>
        <dbReference type="Proteomes" id="UP000249757"/>
    </source>
</evidence>
<reference evidence="5" key="4">
    <citation type="journal article" date="2022" name="Microb. Genom.">
        <title>A global pangenome for the wheat fungal pathogen Pyrenophora tritici-repentis and prediction of effector protein structural homology.</title>
        <authorList>
            <person name="Moolhuijzen P.M."/>
            <person name="See P.T."/>
            <person name="Shi G."/>
            <person name="Powell H.R."/>
            <person name="Cockram J."/>
            <person name="Jorgensen L.N."/>
            <person name="Benslimane H."/>
            <person name="Strelkov S.E."/>
            <person name="Turner J."/>
            <person name="Liu Z."/>
            <person name="Moffat C.S."/>
        </authorList>
    </citation>
    <scope>NUCLEOTIDE SEQUENCE [LARGE SCALE GENOMIC DNA]</scope>
</reference>